<dbReference type="InterPro" id="IPR008219">
    <property type="entry name" value="PRODH_bac_arc"/>
</dbReference>
<evidence type="ECO:0000256" key="2">
    <source>
        <dbReference type="ARBA" id="ARBA00004739"/>
    </source>
</evidence>
<keyword evidence="4" id="KW-0285">Flavoprotein</keyword>
<comment type="caution">
    <text evidence="11">The sequence shown here is derived from an EMBL/GenBank/DDBJ whole genome shotgun (WGS) entry which is preliminary data.</text>
</comment>
<evidence type="ECO:0000256" key="7">
    <source>
        <dbReference type="ARBA" id="ARBA00023002"/>
    </source>
</evidence>
<dbReference type="SUPFAM" id="SSF51730">
    <property type="entry name" value="FAD-linked oxidoreductase"/>
    <property type="match status" value="1"/>
</dbReference>
<keyword evidence="5" id="KW-0547">Nucleotide-binding</keyword>
<proteinExistence type="predicted"/>
<evidence type="ECO:0000256" key="1">
    <source>
        <dbReference type="ARBA" id="ARBA00001974"/>
    </source>
</evidence>
<gene>
    <name evidence="11" type="ORF">P4R38_10430</name>
</gene>
<evidence type="ECO:0000259" key="10">
    <source>
        <dbReference type="Pfam" id="PF01619"/>
    </source>
</evidence>
<comment type="pathway">
    <text evidence="2">Amino-acid degradation; L-proline degradation into L-glutamate; L-glutamate from L-proline: step 1/2.</text>
</comment>
<dbReference type="EMBL" id="JAROAV010000028">
    <property type="protein sequence ID" value="MDF8264660.1"/>
    <property type="molecule type" value="Genomic_DNA"/>
</dbReference>
<keyword evidence="7" id="KW-0560">Oxidoreductase</keyword>
<dbReference type="PIRSF" id="PIRSF000196">
    <property type="entry name" value="Pro_dehydrog"/>
    <property type="match status" value="1"/>
</dbReference>
<organism evidence="11 12">
    <name type="scientific">Luteipulveratus flavus</name>
    <dbReference type="NCBI Taxonomy" id="3031728"/>
    <lineage>
        <taxon>Bacteria</taxon>
        <taxon>Bacillati</taxon>
        <taxon>Actinomycetota</taxon>
        <taxon>Actinomycetes</taxon>
        <taxon>Micrococcales</taxon>
        <taxon>Dermacoccaceae</taxon>
        <taxon>Luteipulveratus</taxon>
    </lineage>
</organism>
<comment type="cofactor">
    <cofactor evidence="1">
        <name>FAD</name>
        <dbReference type="ChEBI" id="CHEBI:57692"/>
    </cofactor>
</comment>
<evidence type="ECO:0000313" key="11">
    <source>
        <dbReference type="EMBL" id="MDF8264660.1"/>
    </source>
</evidence>
<keyword evidence="12" id="KW-1185">Reference proteome</keyword>
<protein>
    <recommendedName>
        <fullName evidence="3">proline dehydrogenase</fullName>
        <ecNumber evidence="3">1.5.5.2</ecNumber>
    </recommendedName>
</protein>
<dbReference type="PANTHER" id="PTHR13914:SF0">
    <property type="entry name" value="PROLINE DEHYDROGENASE 1, MITOCHONDRIAL"/>
    <property type="match status" value="1"/>
</dbReference>
<accession>A0ABT6C735</accession>
<dbReference type="InterPro" id="IPR002872">
    <property type="entry name" value="Proline_DH_dom"/>
</dbReference>
<dbReference type="InterPro" id="IPR029041">
    <property type="entry name" value="FAD-linked_oxidoreductase-like"/>
</dbReference>
<dbReference type="PANTHER" id="PTHR13914">
    <property type="entry name" value="PROLINE OXIDASE"/>
    <property type="match status" value="1"/>
</dbReference>
<keyword evidence="6" id="KW-0274">FAD</keyword>
<evidence type="ECO:0000256" key="9">
    <source>
        <dbReference type="ARBA" id="ARBA00048779"/>
    </source>
</evidence>
<evidence type="ECO:0000256" key="6">
    <source>
        <dbReference type="ARBA" id="ARBA00022827"/>
    </source>
</evidence>
<evidence type="ECO:0000256" key="8">
    <source>
        <dbReference type="ARBA" id="ARBA00023062"/>
    </source>
</evidence>
<evidence type="ECO:0000256" key="5">
    <source>
        <dbReference type="ARBA" id="ARBA00022741"/>
    </source>
</evidence>
<sequence length="317" mass="34765">MFDPSAALRQGLLGLSRSGRVRGVIEKAPVSRDVVRRFVAGETTADAVRASTQLCDSGRLVTIDFLGEDTLDLEQARATTDAYLQLLGALTLEGLATGGRAEVSVKLSAIGQALPGDGEKIALEHAREICQAARNAGTTVTLDMEDHTTTDSTLSVLHDLRQDFPWVGAVLQAYLRRTEADCRDLATEGSRVRLCKGAYKEPESVAFQDALEVSSSYVRCAKVLLEGEGYPMLATHDPQLIDIAAALAAKELREASTYEFQMLYGIRPNEQQRLAADGHRMRVYVPYGDEWYGYLMRRMAERPANTMFFLRAVATKG</sequence>
<dbReference type="Proteomes" id="UP001528912">
    <property type="component" value="Unassembled WGS sequence"/>
</dbReference>
<comment type="catalytic activity">
    <reaction evidence="9">
        <text>L-proline + a quinone = (S)-1-pyrroline-5-carboxylate + a quinol + H(+)</text>
        <dbReference type="Rhea" id="RHEA:23784"/>
        <dbReference type="ChEBI" id="CHEBI:15378"/>
        <dbReference type="ChEBI" id="CHEBI:17388"/>
        <dbReference type="ChEBI" id="CHEBI:24646"/>
        <dbReference type="ChEBI" id="CHEBI:60039"/>
        <dbReference type="ChEBI" id="CHEBI:132124"/>
        <dbReference type="EC" id="1.5.5.2"/>
    </reaction>
</comment>
<dbReference type="EC" id="1.5.5.2" evidence="3"/>
<dbReference type="InterPro" id="IPR015659">
    <property type="entry name" value="Proline_oxidase"/>
</dbReference>
<reference evidence="11 12" key="1">
    <citation type="submission" date="2023-03" db="EMBL/GenBank/DDBJ databases">
        <title>YIM 133296 draft genome.</title>
        <authorList>
            <person name="Xiong L."/>
        </authorList>
    </citation>
    <scope>NUCLEOTIDE SEQUENCE [LARGE SCALE GENOMIC DNA]</scope>
    <source>
        <strain evidence="11 12">YIM 133296</strain>
    </source>
</reference>
<feature type="domain" description="Proline dehydrogenase" evidence="10">
    <location>
        <begin position="51"/>
        <end position="308"/>
    </location>
</feature>
<evidence type="ECO:0000313" key="12">
    <source>
        <dbReference type="Proteomes" id="UP001528912"/>
    </source>
</evidence>
<evidence type="ECO:0000256" key="3">
    <source>
        <dbReference type="ARBA" id="ARBA00012695"/>
    </source>
</evidence>
<keyword evidence="8" id="KW-0642">Proline metabolism</keyword>
<dbReference type="RefSeq" id="WP_277192078.1">
    <property type="nucleotide sequence ID" value="NZ_JAROAV010000028.1"/>
</dbReference>
<name>A0ABT6C735_9MICO</name>
<dbReference type="Gene3D" id="3.20.20.220">
    <property type="match status" value="1"/>
</dbReference>
<dbReference type="Pfam" id="PF01619">
    <property type="entry name" value="Pro_dh"/>
    <property type="match status" value="1"/>
</dbReference>
<evidence type="ECO:0000256" key="4">
    <source>
        <dbReference type="ARBA" id="ARBA00022630"/>
    </source>
</evidence>